<dbReference type="RefSeq" id="WP_111246962.1">
    <property type="nucleotide sequence ID" value="NZ_PIEU01000003.1"/>
</dbReference>
<accession>A0A2W4A972</accession>
<keyword evidence="1" id="KW-0472">Membrane</keyword>
<proteinExistence type="predicted"/>
<sequence length="216" mass="24948">MTLLDGLIIGGLSVGILFGILFLLCFISFIRIGRNIKKISRKQPKNKKKRLRWKRRISLLSKQKKRRFIQAILCFLLLVGGISGGAYSRYYQSNHLGEEDKEIISQTYFILDEVEQELNNIEKGADVEKTQVKLKEMLGILVSYASRIPSSSLNSANQQQLRNYYVKTRELGSNLYNQTSIQLKESDRLKNFMTDITALKTQQKEIFDSFNIKTKK</sequence>
<feature type="transmembrane region" description="Helical" evidence="1">
    <location>
        <begin position="6"/>
        <end position="32"/>
    </location>
</feature>
<protein>
    <submittedName>
        <fullName evidence="2">Uncharacterized protein</fullName>
    </submittedName>
</protein>
<evidence type="ECO:0000313" key="3">
    <source>
        <dbReference type="Proteomes" id="UP000249828"/>
    </source>
</evidence>
<gene>
    <name evidence="2" type="ORF">CI088_01550</name>
</gene>
<reference evidence="2 3" key="1">
    <citation type="submission" date="2017-11" db="EMBL/GenBank/DDBJ databases">
        <title>Draft genome sequence of Enterococcus plantarum TRW2 strain isolated from lettuce.</title>
        <authorList>
            <person name="Kim E.B."/>
            <person name="Marco M.L."/>
            <person name="Williams T.R."/>
            <person name="You I.H."/>
        </authorList>
    </citation>
    <scope>NUCLEOTIDE SEQUENCE [LARGE SCALE GENOMIC DNA]</scope>
    <source>
        <strain evidence="2 3">TRW2</strain>
    </source>
</reference>
<keyword evidence="1" id="KW-0812">Transmembrane</keyword>
<organism evidence="2 3">
    <name type="scientific">Enterococcus plantarum</name>
    <dbReference type="NCBI Taxonomy" id="1077675"/>
    <lineage>
        <taxon>Bacteria</taxon>
        <taxon>Bacillati</taxon>
        <taxon>Bacillota</taxon>
        <taxon>Bacilli</taxon>
        <taxon>Lactobacillales</taxon>
        <taxon>Enterococcaceae</taxon>
        <taxon>Enterococcus</taxon>
    </lineage>
</organism>
<name>A0A2W4A972_9ENTE</name>
<dbReference type="EMBL" id="PIEU01000003">
    <property type="protein sequence ID" value="PZL77513.1"/>
    <property type="molecule type" value="Genomic_DNA"/>
</dbReference>
<keyword evidence="3" id="KW-1185">Reference proteome</keyword>
<feature type="transmembrane region" description="Helical" evidence="1">
    <location>
        <begin position="68"/>
        <end position="87"/>
    </location>
</feature>
<evidence type="ECO:0000313" key="2">
    <source>
        <dbReference type="EMBL" id="PZL77513.1"/>
    </source>
</evidence>
<evidence type="ECO:0000256" key="1">
    <source>
        <dbReference type="SAM" id="Phobius"/>
    </source>
</evidence>
<dbReference type="AlphaFoldDB" id="A0A2W4A972"/>
<dbReference type="Proteomes" id="UP000249828">
    <property type="component" value="Unassembled WGS sequence"/>
</dbReference>
<comment type="caution">
    <text evidence="2">The sequence shown here is derived from an EMBL/GenBank/DDBJ whole genome shotgun (WGS) entry which is preliminary data.</text>
</comment>
<keyword evidence="1" id="KW-1133">Transmembrane helix</keyword>